<feature type="region of interest" description="Disordered" evidence="1">
    <location>
        <begin position="1"/>
        <end position="141"/>
    </location>
</feature>
<feature type="compositionally biased region" description="Acidic residues" evidence="1">
    <location>
        <begin position="35"/>
        <end position="48"/>
    </location>
</feature>
<feature type="compositionally biased region" description="Polar residues" evidence="1">
    <location>
        <begin position="1"/>
        <end position="13"/>
    </location>
</feature>
<reference evidence="2" key="2">
    <citation type="submission" date="2021-09" db="EMBL/GenBank/DDBJ databases">
        <authorList>
            <person name="Jia N."/>
            <person name="Wang J."/>
            <person name="Shi W."/>
            <person name="Du L."/>
            <person name="Sun Y."/>
            <person name="Zhan W."/>
            <person name="Jiang J."/>
            <person name="Wang Q."/>
            <person name="Zhang B."/>
            <person name="Ji P."/>
            <person name="Sakyi L.B."/>
            <person name="Cui X."/>
            <person name="Yuan T."/>
            <person name="Jiang B."/>
            <person name="Yang W."/>
            <person name="Lam T.T.-Y."/>
            <person name="Chang Q."/>
            <person name="Ding S."/>
            <person name="Wang X."/>
            <person name="Zhu J."/>
            <person name="Ruan X."/>
            <person name="Zhao L."/>
            <person name="Wei J."/>
            <person name="Que T."/>
            <person name="Du C."/>
            <person name="Cheng J."/>
            <person name="Dai P."/>
            <person name="Han X."/>
            <person name="Huang E."/>
            <person name="Gao Y."/>
            <person name="Liu J."/>
            <person name="Shao H."/>
            <person name="Ye R."/>
            <person name="Li L."/>
            <person name="Wei W."/>
            <person name="Wang X."/>
            <person name="Wang C."/>
            <person name="Huo Q."/>
            <person name="Li W."/>
            <person name="Guo W."/>
            <person name="Chen H."/>
            <person name="Chen S."/>
            <person name="Zhou L."/>
            <person name="Zhou L."/>
            <person name="Ni X."/>
            <person name="Tian J."/>
            <person name="Zhou Y."/>
            <person name="Sheng Y."/>
            <person name="Liu T."/>
            <person name="Pan Y."/>
            <person name="Xia L."/>
            <person name="Li J."/>
            <person name="Zhao F."/>
            <person name="Cao W."/>
        </authorList>
    </citation>
    <scope>NUCLEOTIDE SEQUENCE</scope>
    <source>
        <strain evidence="2">Rsan-2018</strain>
        <tissue evidence="2">Larvae</tissue>
    </source>
</reference>
<proteinExistence type="predicted"/>
<dbReference type="AlphaFoldDB" id="A0A9D4PJF4"/>
<feature type="compositionally biased region" description="Low complexity" evidence="1">
    <location>
        <begin position="387"/>
        <end position="401"/>
    </location>
</feature>
<dbReference type="Proteomes" id="UP000821837">
    <property type="component" value="Unassembled WGS sequence"/>
</dbReference>
<name>A0A9D4PJF4_RHISA</name>
<evidence type="ECO:0000313" key="3">
    <source>
        <dbReference type="Proteomes" id="UP000821837"/>
    </source>
</evidence>
<feature type="region of interest" description="Disordered" evidence="1">
    <location>
        <begin position="310"/>
        <end position="425"/>
    </location>
</feature>
<reference evidence="2" key="1">
    <citation type="journal article" date="2020" name="Cell">
        <title>Large-Scale Comparative Analyses of Tick Genomes Elucidate Their Genetic Diversity and Vector Capacities.</title>
        <authorList>
            <consortium name="Tick Genome and Microbiome Consortium (TIGMIC)"/>
            <person name="Jia N."/>
            <person name="Wang J."/>
            <person name="Shi W."/>
            <person name="Du L."/>
            <person name="Sun Y."/>
            <person name="Zhan W."/>
            <person name="Jiang J.F."/>
            <person name="Wang Q."/>
            <person name="Zhang B."/>
            <person name="Ji P."/>
            <person name="Bell-Sakyi L."/>
            <person name="Cui X.M."/>
            <person name="Yuan T.T."/>
            <person name="Jiang B.G."/>
            <person name="Yang W.F."/>
            <person name="Lam T.T."/>
            <person name="Chang Q.C."/>
            <person name="Ding S.J."/>
            <person name="Wang X.J."/>
            <person name="Zhu J.G."/>
            <person name="Ruan X.D."/>
            <person name="Zhao L."/>
            <person name="Wei J.T."/>
            <person name="Ye R.Z."/>
            <person name="Que T.C."/>
            <person name="Du C.H."/>
            <person name="Zhou Y.H."/>
            <person name="Cheng J.X."/>
            <person name="Dai P.F."/>
            <person name="Guo W.B."/>
            <person name="Han X.H."/>
            <person name="Huang E.J."/>
            <person name="Li L.F."/>
            <person name="Wei W."/>
            <person name="Gao Y.C."/>
            <person name="Liu J.Z."/>
            <person name="Shao H.Z."/>
            <person name="Wang X."/>
            <person name="Wang C.C."/>
            <person name="Yang T.C."/>
            <person name="Huo Q.B."/>
            <person name="Li W."/>
            <person name="Chen H.Y."/>
            <person name="Chen S.E."/>
            <person name="Zhou L.G."/>
            <person name="Ni X.B."/>
            <person name="Tian J.H."/>
            <person name="Sheng Y."/>
            <person name="Liu T."/>
            <person name="Pan Y.S."/>
            <person name="Xia L.Y."/>
            <person name="Li J."/>
            <person name="Zhao F."/>
            <person name="Cao W.C."/>
        </authorList>
    </citation>
    <scope>NUCLEOTIDE SEQUENCE</scope>
    <source>
        <strain evidence="2">Rsan-2018</strain>
    </source>
</reference>
<keyword evidence="3" id="KW-1185">Reference proteome</keyword>
<sequence>MMDPTQHSTSTCPNHDMDSRPDDDQFNSPLPADPSDLDELTSVSDEDDRGTTQPPQESEGPADDQDPNWKLALSRRSRQKQNRREREQAATQQQAGQAAAPNATGNASTGHHSVNPSAAVAAASPTTTVSTASRQLRRKLPPLPRSDLKIVLRPKKGLAIKEYSTHQISRAIVAACTPHHQCTGNDFIVRIRPGSNIIIVSTPHEETSAGTPPEELLANLRVRTQGVKVHSARMLGDTNTAVVTFDGSMIPDTCSTTGGHRSDVCPNPTAPVCRSCGLLNPPTDHPCAPQCQICGEGHLTGAKECRQRLKTIRQHPPPHQTKAYSERGRKPQRRPRWFSSERDASRGGSRSGSRSRSRSRSFPPLPPADFDHDQTQGSPRNHQDTEQQQQQHQQQQHQQQQPHSAKGTKMKNPNARPARDGTKEG</sequence>
<feature type="compositionally biased region" description="Low complexity" evidence="1">
    <location>
        <begin position="116"/>
        <end position="133"/>
    </location>
</feature>
<evidence type="ECO:0000256" key="1">
    <source>
        <dbReference type="SAM" id="MobiDB-lite"/>
    </source>
</evidence>
<feature type="compositionally biased region" description="Low complexity" evidence="1">
    <location>
        <begin position="89"/>
        <end position="107"/>
    </location>
</feature>
<comment type="caution">
    <text evidence="2">The sequence shown here is derived from an EMBL/GenBank/DDBJ whole genome shotgun (WGS) entry which is preliminary data.</text>
</comment>
<dbReference type="EMBL" id="JABSTV010001253">
    <property type="protein sequence ID" value="KAH7944322.1"/>
    <property type="molecule type" value="Genomic_DNA"/>
</dbReference>
<accession>A0A9D4PJF4</accession>
<protein>
    <submittedName>
        <fullName evidence="2">Uncharacterized protein</fullName>
    </submittedName>
</protein>
<organism evidence="2 3">
    <name type="scientific">Rhipicephalus sanguineus</name>
    <name type="common">Brown dog tick</name>
    <name type="synonym">Ixodes sanguineus</name>
    <dbReference type="NCBI Taxonomy" id="34632"/>
    <lineage>
        <taxon>Eukaryota</taxon>
        <taxon>Metazoa</taxon>
        <taxon>Ecdysozoa</taxon>
        <taxon>Arthropoda</taxon>
        <taxon>Chelicerata</taxon>
        <taxon>Arachnida</taxon>
        <taxon>Acari</taxon>
        <taxon>Parasitiformes</taxon>
        <taxon>Ixodida</taxon>
        <taxon>Ixodoidea</taxon>
        <taxon>Ixodidae</taxon>
        <taxon>Rhipicephalinae</taxon>
        <taxon>Rhipicephalus</taxon>
        <taxon>Rhipicephalus</taxon>
    </lineage>
</organism>
<evidence type="ECO:0000313" key="2">
    <source>
        <dbReference type="EMBL" id="KAH7944322.1"/>
    </source>
</evidence>
<gene>
    <name evidence="2" type="ORF">HPB52_018272</name>
</gene>